<dbReference type="PANTHER" id="PTHR30620:SF16">
    <property type="entry name" value="LYSOSOMAL BETA GLUCOSIDASE"/>
    <property type="match status" value="1"/>
</dbReference>
<dbReference type="SUPFAM" id="SSF52279">
    <property type="entry name" value="Beta-D-glucan exohydrolase, C-terminal domain"/>
    <property type="match status" value="1"/>
</dbReference>
<proteinExistence type="inferred from homology"/>
<dbReference type="SMR" id="A0A1M5EGN5"/>
<dbReference type="GO" id="GO:0008422">
    <property type="term" value="F:beta-glucosidase activity"/>
    <property type="evidence" value="ECO:0007669"/>
    <property type="project" value="UniProtKB-EC"/>
</dbReference>
<keyword evidence="11" id="KW-1185">Reference proteome</keyword>
<sequence>MKKTLVGIFALLASLSAQGQNGSTFNIVENDNGATLGYSPNSGVKIITVNGLKFKDLNKNGKLDKYEDWRLPADERAKDLAKRMTVEQIAGLMLYSGHQSLPSAASGFGAGTYGGKIFAESGLQAWALSDAQKVFLKDDNLRHVLITKVESPEVAARWNNEMQAWVEGVGLGIPCNTSSDPRHSGQAAGNTKAEFNAGAGGAISIWPDGLAMAATFDPSITKQFGNIAAQEYRALGIGTALSPQIDLGTEPRWYRISMTFGESPELATDMARAYIDGFQTSTGKDEIKDGWGYKSVNAMVKHWPSGGPEEGGRDGHWAFGKFAVYPGNNFETHLRPFTEGAFKLQGSTGMASAVMPYYTISYNQAKDGTNYANGFSKYIVTDLLREKYGYDGVVCTDWLITGDEGATPDQFMGKPWGVEDKSIAERHYIALMAGMDQFGGNNVMGPIIEAYDMGIKEHGKNFMRNRFEQSAVRLLKNIFRLGLFENPYLNPLETAKIVGNPDFMQAGYDAQVKSVVMLKNKSKVLPIKEKKTVYIPKNYYPSTKSWWGDWSNPSLDYPVDINMVKKYYNVTEDPKKADFAIVFVSSPYSNNDGGGYDLNDRKEGGNGYVPISLQYSTYTAVDARDHSIAAGDKVIDPTIKDRGYKGKTVTASNTMDLSTILTTKNQMGEKPVIVVVNLARPMVFNEFEHRVDGIVARFGIGEQPVLDIISGKYEPSGLLPVQMPANMSTVEKQAEDVPYDMECHKDTEGNVYDFAYGLNWKGVIKDARTAKYSKK</sequence>
<dbReference type="STRING" id="1346286.SAMN05444362_11029"/>
<organism evidence="10 11">
    <name type="scientific">Dysgonomonas macrotermitis</name>
    <dbReference type="NCBI Taxonomy" id="1346286"/>
    <lineage>
        <taxon>Bacteria</taxon>
        <taxon>Pseudomonadati</taxon>
        <taxon>Bacteroidota</taxon>
        <taxon>Bacteroidia</taxon>
        <taxon>Bacteroidales</taxon>
        <taxon>Dysgonomonadaceae</taxon>
        <taxon>Dysgonomonas</taxon>
    </lineage>
</organism>
<keyword evidence="4 7" id="KW-0732">Signal</keyword>
<feature type="domain" description="Glycoside hydrolase family 3 N-terminal" evidence="8">
    <location>
        <begin position="201"/>
        <end position="436"/>
    </location>
</feature>
<feature type="chain" id="PRO_5009909818" description="beta-glucosidase" evidence="7">
    <location>
        <begin position="20"/>
        <end position="775"/>
    </location>
</feature>
<evidence type="ECO:0000256" key="7">
    <source>
        <dbReference type="SAM" id="SignalP"/>
    </source>
</evidence>
<dbReference type="PRINTS" id="PR00133">
    <property type="entry name" value="GLHYDRLASE3"/>
</dbReference>
<dbReference type="EMBL" id="FQUC01000010">
    <property type="protein sequence ID" value="SHF78347.1"/>
    <property type="molecule type" value="Genomic_DNA"/>
</dbReference>
<dbReference type="Pfam" id="PF00933">
    <property type="entry name" value="Glyco_hydro_3"/>
    <property type="match status" value="1"/>
</dbReference>
<dbReference type="Gene3D" id="3.40.50.1700">
    <property type="entry name" value="Glycoside hydrolase family 3 C-terminal domain"/>
    <property type="match status" value="1"/>
</dbReference>
<evidence type="ECO:0000256" key="4">
    <source>
        <dbReference type="ARBA" id="ARBA00022729"/>
    </source>
</evidence>
<gene>
    <name evidence="10" type="ORF">SAMN05444362_11029</name>
</gene>
<dbReference type="GO" id="GO:0009251">
    <property type="term" value="P:glucan catabolic process"/>
    <property type="evidence" value="ECO:0007669"/>
    <property type="project" value="TreeGrafter"/>
</dbReference>
<evidence type="ECO:0000259" key="9">
    <source>
        <dbReference type="Pfam" id="PF01915"/>
    </source>
</evidence>
<feature type="domain" description="Glycoside hydrolase family 3 C-terminal" evidence="9">
    <location>
        <begin position="515"/>
        <end position="759"/>
    </location>
</feature>
<dbReference type="InterPro" id="IPR036962">
    <property type="entry name" value="Glyco_hydro_3_N_sf"/>
</dbReference>
<dbReference type="InterPro" id="IPR017853">
    <property type="entry name" value="GH"/>
</dbReference>
<keyword evidence="5" id="KW-0378">Hydrolase</keyword>
<dbReference type="InterPro" id="IPR001764">
    <property type="entry name" value="Glyco_hydro_3_N"/>
</dbReference>
<evidence type="ECO:0000259" key="8">
    <source>
        <dbReference type="Pfam" id="PF00933"/>
    </source>
</evidence>
<dbReference type="RefSeq" id="WP_062182233.1">
    <property type="nucleotide sequence ID" value="NZ_BBXL01000016.1"/>
</dbReference>
<keyword evidence="6" id="KW-0326">Glycosidase</keyword>
<comment type="similarity">
    <text evidence="2">Belongs to the glycosyl hydrolase 3 family.</text>
</comment>
<dbReference type="InterPro" id="IPR051915">
    <property type="entry name" value="Cellulose_Degrad_GH3"/>
</dbReference>
<dbReference type="Proteomes" id="UP000184480">
    <property type="component" value="Unassembled WGS sequence"/>
</dbReference>
<dbReference type="SUPFAM" id="SSF51445">
    <property type="entry name" value="(Trans)glycosidases"/>
    <property type="match status" value="1"/>
</dbReference>
<name>A0A1M5EGN5_9BACT</name>
<evidence type="ECO:0000256" key="1">
    <source>
        <dbReference type="ARBA" id="ARBA00000448"/>
    </source>
</evidence>
<dbReference type="PANTHER" id="PTHR30620">
    <property type="entry name" value="PERIPLASMIC BETA-GLUCOSIDASE-RELATED"/>
    <property type="match status" value="1"/>
</dbReference>
<dbReference type="EC" id="3.2.1.21" evidence="3"/>
<reference evidence="11" key="1">
    <citation type="submission" date="2016-11" db="EMBL/GenBank/DDBJ databases">
        <authorList>
            <person name="Varghese N."/>
            <person name="Submissions S."/>
        </authorList>
    </citation>
    <scope>NUCLEOTIDE SEQUENCE [LARGE SCALE GENOMIC DNA]</scope>
    <source>
        <strain evidence="11">DSM 27370</strain>
    </source>
</reference>
<accession>A0A1M5EGN5</accession>
<dbReference type="AlphaFoldDB" id="A0A1M5EGN5"/>
<comment type="catalytic activity">
    <reaction evidence="1">
        <text>Hydrolysis of terminal, non-reducing beta-D-glucosyl residues with release of beta-D-glucose.</text>
        <dbReference type="EC" id="3.2.1.21"/>
    </reaction>
</comment>
<dbReference type="InterPro" id="IPR036881">
    <property type="entry name" value="Glyco_hydro_3_C_sf"/>
</dbReference>
<evidence type="ECO:0000256" key="6">
    <source>
        <dbReference type="ARBA" id="ARBA00023295"/>
    </source>
</evidence>
<evidence type="ECO:0000313" key="10">
    <source>
        <dbReference type="EMBL" id="SHF78347.1"/>
    </source>
</evidence>
<protein>
    <recommendedName>
        <fullName evidence="3">beta-glucosidase</fullName>
        <ecNumber evidence="3">3.2.1.21</ecNumber>
    </recommendedName>
</protein>
<dbReference type="Pfam" id="PF01915">
    <property type="entry name" value="Glyco_hydro_3_C"/>
    <property type="match status" value="1"/>
</dbReference>
<evidence type="ECO:0000256" key="5">
    <source>
        <dbReference type="ARBA" id="ARBA00022801"/>
    </source>
</evidence>
<dbReference type="Gene3D" id="3.20.20.300">
    <property type="entry name" value="Glycoside hydrolase, family 3, N-terminal domain"/>
    <property type="match status" value="1"/>
</dbReference>
<dbReference type="InterPro" id="IPR002772">
    <property type="entry name" value="Glyco_hydro_3_C"/>
</dbReference>
<evidence type="ECO:0000313" key="11">
    <source>
        <dbReference type="Proteomes" id="UP000184480"/>
    </source>
</evidence>
<feature type="signal peptide" evidence="7">
    <location>
        <begin position="1"/>
        <end position="19"/>
    </location>
</feature>
<evidence type="ECO:0000256" key="2">
    <source>
        <dbReference type="ARBA" id="ARBA00005336"/>
    </source>
</evidence>
<dbReference type="OrthoDB" id="9805821at2"/>
<evidence type="ECO:0000256" key="3">
    <source>
        <dbReference type="ARBA" id="ARBA00012744"/>
    </source>
</evidence>